<keyword evidence="3" id="KW-1185">Reference proteome</keyword>
<dbReference type="Proteomes" id="UP001165063">
    <property type="component" value="Unassembled WGS sequence"/>
</dbReference>
<protein>
    <submittedName>
        <fullName evidence="2">Unnamed protein product</fullName>
    </submittedName>
</protein>
<accession>A0A9W7DK91</accession>
<feature type="compositionally biased region" description="Basic and acidic residues" evidence="1">
    <location>
        <begin position="102"/>
        <end position="111"/>
    </location>
</feature>
<feature type="region of interest" description="Disordered" evidence="1">
    <location>
        <begin position="102"/>
        <end position="125"/>
    </location>
</feature>
<dbReference type="EMBL" id="BSXU01002044">
    <property type="protein sequence ID" value="GMG33688.1"/>
    <property type="molecule type" value="Genomic_DNA"/>
</dbReference>
<dbReference type="AlphaFoldDB" id="A0A9W7DK91"/>
<proteinExistence type="predicted"/>
<name>A0A9W7DK91_AMBMO</name>
<organism evidence="2 3">
    <name type="scientific">Ambrosiozyma monospora</name>
    <name type="common">Yeast</name>
    <name type="synonym">Endomycopsis monosporus</name>
    <dbReference type="NCBI Taxonomy" id="43982"/>
    <lineage>
        <taxon>Eukaryota</taxon>
        <taxon>Fungi</taxon>
        <taxon>Dikarya</taxon>
        <taxon>Ascomycota</taxon>
        <taxon>Saccharomycotina</taxon>
        <taxon>Pichiomycetes</taxon>
        <taxon>Pichiales</taxon>
        <taxon>Pichiaceae</taxon>
        <taxon>Ambrosiozyma</taxon>
    </lineage>
</organism>
<sequence length="361" mass="40378">MVTIYRTSYLDVYSDAMAAQHQHSSSAPADLWYKRQKHLEKGHSLPPLPKDAEKILRHAQSQQTLESSLPKQLPVSQSHTSLDPLVQLQQHKEMIVNMDKPGIQKESESSRKQHKHSQSHPTRASVMRNQLRLNQQLKTATMVKVIQSCWKAYFKTEILHQYPDPTSSYPDPLLNEFTSPLTETQSGFISLLSKFLLEHEVMKFNATLISSRVVLPAPTHGSGKNGQHANGSELMDGVGKREKLKEKIIGVWDGGFSSLIGAADTTHLQPHQAQNGNGRRRNNRGLFGGRSRRDERLRAEAGAPGITGQQPNVIPIPAYQPTLHGYGEPTQVQQVVTVLGTPPVERRRAGDRLRGLLHHRS</sequence>
<evidence type="ECO:0000256" key="1">
    <source>
        <dbReference type="SAM" id="MobiDB-lite"/>
    </source>
</evidence>
<evidence type="ECO:0000313" key="3">
    <source>
        <dbReference type="Proteomes" id="UP001165063"/>
    </source>
</evidence>
<evidence type="ECO:0000313" key="2">
    <source>
        <dbReference type="EMBL" id="GMG33688.1"/>
    </source>
</evidence>
<feature type="region of interest" description="Disordered" evidence="1">
    <location>
        <begin position="269"/>
        <end position="296"/>
    </location>
</feature>
<gene>
    <name evidence="2" type="ORF">Amon01_000430700</name>
</gene>
<comment type="caution">
    <text evidence="2">The sequence shown here is derived from an EMBL/GenBank/DDBJ whole genome shotgun (WGS) entry which is preliminary data.</text>
</comment>
<reference evidence="2" key="1">
    <citation type="submission" date="2023-04" db="EMBL/GenBank/DDBJ databases">
        <title>Ambrosiozyma monospora NBRC 1965.</title>
        <authorList>
            <person name="Ichikawa N."/>
            <person name="Sato H."/>
            <person name="Tonouchi N."/>
        </authorList>
    </citation>
    <scope>NUCLEOTIDE SEQUENCE</scope>
    <source>
        <strain evidence="2">NBRC 1965</strain>
    </source>
</reference>